<dbReference type="SUPFAM" id="SSF53335">
    <property type="entry name" value="S-adenosyl-L-methionine-dependent methyltransferases"/>
    <property type="match status" value="1"/>
</dbReference>
<dbReference type="GO" id="GO:0000234">
    <property type="term" value="F:phosphoethanolamine N-methyltransferase activity"/>
    <property type="evidence" value="ECO:0007669"/>
    <property type="project" value="UniProtKB-EC"/>
</dbReference>
<evidence type="ECO:0000256" key="1">
    <source>
        <dbReference type="ARBA" id="ARBA00004969"/>
    </source>
</evidence>
<comment type="catalytic activity">
    <reaction evidence="7">
        <text>phosphoethanolamine + S-adenosyl-L-methionine = N-methylethanolamine phosphate + S-adenosyl-L-homocysteine + H(+)</text>
        <dbReference type="Rhea" id="RHEA:20365"/>
        <dbReference type="ChEBI" id="CHEBI:15378"/>
        <dbReference type="ChEBI" id="CHEBI:57781"/>
        <dbReference type="ChEBI" id="CHEBI:57856"/>
        <dbReference type="ChEBI" id="CHEBI:58190"/>
        <dbReference type="ChEBI" id="CHEBI:59789"/>
        <dbReference type="EC" id="2.1.1.103"/>
    </reaction>
    <physiologicalReaction direction="left-to-right" evidence="7">
        <dbReference type="Rhea" id="RHEA:20366"/>
    </physiologicalReaction>
</comment>
<dbReference type="GO" id="GO:0032259">
    <property type="term" value="P:methylation"/>
    <property type="evidence" value="ECO:0007669"/>
    <property type="project" value="UniProtKB-KW"/>
</dbReference>
<keyword evidence="4" id="KW-0808">Transferase</keyword>
<dbReference type="OrthoDB" id="540004at2759"/>
<evidence type="ECO:0000256" key="4">
    <source>
        <dbReference type="ARBA" id="ARBA00022679"/>
    </source>
</evidence>
<organism evidence="10 11">
    <name type="scientific">Sclerotinia borealis (strain F-4128)</name>
    <dbReference type="NCBI Taxonomy" id="1432307"/>
    <lineage>
        <taxon>Eukaryota</taxon>
        <taxon>Fungi</taxon>
        <taxon>Dikarya</taxon>
        <taxon>Ascomycota</taxon>
        <taxon>Pezizomycotina</taxon>
        <taxon>Leotiomycetes</taxon>
        <taxon>Helotiales</taxon>
        <taxon>Sclerotiniaceae</taxon>
        <taxon>Sclerotinia</taxon>
    </lineage>
</organism>
<dbReference type="HOGENOM" id="CLU_060397_0_0_1"/>
<gene>
    <name evidence="10" type="ORF">SBOR_6317</name>
</gene>
<comment type="pathway">
    <text evidence="2">Lipid metabolism.</text>
</comment>
<evidence type="ECO:0000259" key="9">
    <source>
        <dbReference type="Pfam" id="PF13649"/>
    </source>
</evidence>
<dbReference type="Pfam" id="PF13649">
    <property type="entry name" value="Methyltransf_25"/>
    <property type="match status" value="1"/>
</dbReference>
<dbReference type="InterPro" id="IPR029063">
    <property type="entry name" value="SAM-dependent_MTases_sf"/>
</dbReference>
<evidence type="ECO:0000256" key="8">
    <source>
        <dbReference type="ARBA" id="ARBA00047841"/>
    </source>
</evidence>
<comment type="catalytic activity">
    <reaction evidence="8">
        <text>N-methylethanolamine phosphate + S-adenosyl-L-methionine = N,N-dimethylethanolamine phosphate + S-adenosyl-L-homocysteine + H(+)</text>
        <dbReference type="Rhea" id="RHEA:25321"/>
        <dbReference type="ChEBI" id="CHEBI:15378"/>
        <dbReference type="ChEBI" id="CHEBI:57781"/>
        <dbReference type="ChEBI" id="CHEBI:57856"/>
        <dbReference type="ChEBI" id="CHEBI:58641"/>
        <dbReference type="ChEBI" id="CHEBI:59789"/>
        <dbReference type="EC" id="2.1.1.103"/>
    </reaction>
    <physiologicalReaction direction="left-to-right" evidence="8">
        <dbReference type="Rhea" id="RHEA:25322"/>
    </physiologicalReaction>
</comment>
<sequence>MSSSTTTSAAINDAPKFYDSISDRYDKYYGHDPGLLAFIKSSLELLSPNASVLDIGSGTGIPTFLSIVQSGRKLHGIDFSPAMISLSRTNVLGGTFELVDMLQYRPSQQFDAAFAIFSLFHFIREEMEIVAGKWRGWLFIGQSITDSYILSCSTVLAEDMVGTTEEMYDEKRLAADNVPHRFMSQVFGNMLYTRKGWEKLLGDNGFEIGTAFLDYGEEGGVGLGDGDGEARDGVGSREVGKMKVFGEGKSHGEE</sequence>
<evidence type="ECO:0000256" key="2">
    <source>
        <dbReference type="ARBA" id="ARBA00005189"/>
    </source>
</evidence>
<proteinExistence type="predicted"/>
<evidence type="ECO:0000313" key="11">
    <source>
        <dbReference type="Proteomes" id="UP000019487"/>
    </source>
</evidence>
<comment type="pathway">
    <text evidence="1">Phospholipid metabolism; phosphatidylcholine biosynthesis.</text>
</comment>
<dbReference type="PANTHER" id="PTHR44307:SF2">
    <property type="entry name" value="PHOSPHOETHANOLAMINE METHYLTRANSFERASE ISOFORM X1"/>
    <property type="match status" value="1"/>
</dbReference>
<evidence type="ECO:0000256" key="6">
    <source>
        <dbReference type="ARBA" id="ARBA00047619"/>
    </source>
</evidence>
<dbReference type="Proteomes" id="UP000019487">
    <property type="component" value="Unassembled WGS sequence"/>
</dbReference>
<evidence type="ECO:0000256" key="7">
    <source>
        <dbReference type="ARBA" id="ARBA00047622"/>
    </source>
</evidence>
<evidence type="ECO:0000256" key="5">
    <source>
        <dbReference type="ARBA" id="ARBA00035674"/>
    </source>
</evidence>
<dbReference type="EC" id="2.1.1.103" evidence="5"/>
<name>W9CER6_SCLBF</name>
<dbReference type="Gene3D" id="3.40.50.150">
    <property type="entry name" value="Vaccinia Virus protein VP39"/>
    <property type="match status" value="1"/>
</dbReference>
<dbReference type="PANTHER" id="PTHR44307">
    <property type="entry name" value="PHOSPHOETHANOLAMINE METHYLTRANSFERASE"/>
    <property type="match status" value="1"/>
</dbReference>
<keyword evidence="11" id="KW-1185">Reference proteome</keyword>
<dbReference type="CDD" id="cd02440">
    <property type="entry name" value="AdoMet_MTases"/>
    <property type="match status" value="1"/>
</dbReference>
<evidence type="ECO:0000256" key="3">
    <source>
        <dbReference type="ARBA" id="ARBA00022603"/>
    </source>
</evidence>
<protein>
    <recommendedName>
        <fullName evidence="5">phosphoethanolamine N-methyltransferase</fullName>
        <ecNumber evidence="5">2.1.1.103</ecNumber>
    </recommendedName>
</protein>
<accession>W9CER6</accession>
<comment type="catalytic activity">
    <reaction evidence="6">
        <text>N,N-dimethylethanolamine phosphate + S-adenosyl-L-methionine = phosphocholine + S-adenosyl-L-homocysteine + H(+)</text>
        <dbReference type="Rhea" id="RHEA:25325"/>
        <dbReference type="ChEBI" id="CHEBI:15378"/>
        <dbReference type="ChEBI" id="CHEBI:57856"/>
        <dbReference type="ChEBI" id="CHEBI:58641"/>
        <dbReference type="ChEBI" id="CHEBI:59789"/>
        <dbReference type="ChEBI" id="CHEBI:295975"/>
        <dbReference type="EC" id="2.1.1.103"/>
    </reaction>
    <physiologicalReaction direction="left-to-right" evidence="6">
        <dbReference type="Rhea" id="RHEA:25326"/>
    </physiologicalReaction>
</comment>
<evidence type="ECO:0000313" key="10">
    <source>
        <dbReference type="EMBL" id="ESZ93279.1"/>
    </source>
</evidence>
<dbReference type="AlphaFoldDB" id="W9CER6"/>
<feature type="domain" description="Methyltransferase" evidence="9">
    <location>
        <begin position="52"/>
        <end position="130"/>
    </location>
</feature>
<keyword evidence="3" id="KW-0489">Methyltransferase</keyword>
<dbReference type="STRING" id="1432307.W9CER6"/>
<comment type="caution">
    <text evidence="10">The sequence shown here is derived from an EMBL/GenBank/DDBJ whole genome shotgun (WGS) entry which is preliminary data.</text>
</comment>
<dbReference type="InterPro" id="IPR041698">
    <property type="entry name" value="Methyltransf_25"/>
</dbReference>
<dbReference type="EMBL" id="AYSA01000332">
    <property type="protein sequence ID" value="ESZ93279.1"/>
    <property type="molecule type" value="Genomic_DNA"/>
</dbReference>
<reference evidence="10 11" key="1">
    <citation type="journal article" date="2014" name="Genome Announc.">
        <title>Draft genome sequence of Sclerotinia borealis, a psychrophilic plant pathogenic fungus.</title>
        <authorList>
            <person name="Mardanov A.V."/>
            <person name="Beletsky A.V."/>
            <person name="Kadnikov V.V."/>
            <person name="Ignatov A.N."/>
            <person name="Ravin N.V."/>
        </authorList>
    </citation>
    <scope>NUCLEOTIDE SEQUENCE [LARGE SCALE GENOMIC DNA]</scope>
    <source>
        <strain evidence="11">F-4157</strain>
    </source>
</reference>